<dbReference type="InterPro" id="IPR036867">
    <property type="entry name" value="R3H_dom_sf"/>
</dbReference>
<dbReference type="OrthoDB" id="278430at2759"/>
<feature type="compositionally biased region" description="Polar residues" evidence="2">
    <location>
        <begin position="705"/>
        <end position="716"/>
    </location>
</feature>
<sequence>MPPSLLRRSEQSPSSASTPDTMNDPNIAMSAASLHSNAAASSSAPEIHATTQITIAASVITSPSVDTALGHSLSPRQSAAFDIPASSSLSSDADAAILETLIEALRSKDRIYVLKLGELMEGLINDRRTRIDCNPTSSYQRMLVHRCSNYYNLSPETDTATKTIYVYFKEESRIPARRISELVPMEETTQQPAFKIMRRALTQDKRSRHHSQPGSVAGEDADLSDVEQSETSSIGGRSNATGTSKRHLTIEEREAAYNAARSRIFMGFNEKETEKEKDSSANSSTHSLVSGSGSTSDRRSSPGDADDSASSAATESEWSGPATNKRDGWRGGSTTSSSRSTRHSDTSFKNSSGSSRNSRATSPSFTYPSLYDHTNSSASYEPPYAAQGSSQGYIPYYYPYPPPVHGQPPYGPYPYYPPYGNRYGICPSRSTPADGVSELVHVATPTHRSPTSAYASPQQGTHPVPPTPLQQPSTQGQPPQQVPYPYVQGPYAYPVYYPSPPFQPGQPVQPSHAPQGHGYGSPEMMRPPLEGHQHSFTNGAHTPDSNGNSRTSSRNSSAPIATNGNGNGNGRRVPPRSRQAWNNFAPGNGGAAGFQYGSQAGEVVGPRLTTRRTSGTSSGSGSGNRTPGDEASSTTSSSTTSSSSRRTFTSTSSKHPLPARPDWAVGLKAHAGLHPPRGHDHSNPHSRTMSPARLSGPAHVHNHPHGQQQPSLQSNDFPPLSSGPAPEKRTPVVGSAWSNTLSNRSIMSAGSQTGPSASGNALVHYPHTTNTDGQAPNGTDVNGIGDDVYERPPPKGAAELFNPKGSSGNGNGNPPRKMTATRGPMDKENTRAGIAEENVKQQQQPRVIETTAISGLVDNLGGLTMNDGDGSAGVDGGPAGSAPSQTNGAVSVESS</sequence>
<feature type="region of interest" description="Disordered" evidence="2">
    <location>
        <begin position="1"/>
        <end position="27"/>
    </location>
</feature>
<feature type="compositionally biased region" description="Polar residues" evidence="2">
    <location>
        <begin position="767"/>
        <end position="780"/>
    </location>
</feature>
<evidence type="ECO:0008006" key="7">
    <source>
        <dbReference type="Google" id="ProtNLM"/>
    </source>
</evidence>
<dbReference type="PROSITE" id="PS51673">
    <property type="entry name" value="SUZ"/>
    <property type="match status" value="1"/>
</dbReference>
<feature type="compositionally biased region" description="Polar residues" evidence="2">
    <location>
        <begin position="446"/>
        <end position="461"/>
    </location>
</feature>
<feature type="region of interest" description="Disordered" evidence="2">
    <location>
        <begin position="271"/>
        <end position="386"/>
    </location>
</feature>
<dbReference type="Proteomes" id="UP000813824">
    <property type="component" value="Unassembled WGS sequence"/>
</dbReference>
<dbReference type="Pfam" id="PF12752">
    <property type="entry name" value="SUZ"/>
    <property type="match status" value="1"/>
</dbReference>
<feature type="compositionally biased region" description="Low complexity" evidence="2">
    <location>
        <begin position="283"/>
        <end position="295"/>
    </location>
</feature>
<feature type="compositionally biased region" description="Gly residues" evidence="2">
    <location>
        <begin position="870"/>
        <end position="879"/>
    </location>
</feature>
<feature type="region of interest" description="Disordered" evidence="2">
    <location>
        <begin position="445"/>
        <end position="485"/>
    </location>
</feature>
<proteinExistence type="predicted"/>
<dbReference type="AlphaFoldDB" id="A0A8K0UTT6"/>
<dbReference type="CDD" id="cd02642">
    <property type="entry name" value="R3H_encore_like"/>
    <property type="match status" value="1"/>
</dbReference>
<evidence type="ECO:0000313" key="5">
    <source>
        <dbReference type="EMBL" id="KAH8103988.1"/>
    </source>
</evidence>
<feature type="domain" description="R3H" evidence="3">
    <location>
        <begin position="110"/>
        <end position="172"/>
    </location>
</feature>
<dbReference type="GO" id="GO:0003676">
    <property type="term" value="F:nucleic acid binding"/>
    <property type="evidence" value="ECO:0007669"/>
    <property type="project" value="UniProtKB-UniRule"/>
</dbReference>
<reference evidence="5" key="1">
    <citation type="journal article" date="2021" name="New Phytol.">
        <title>Evolutionary innovations through gain and loss of genes in the ectomycorrhizal Boletales.</title>
        <authorList>
            <person name="Wu G."/>
            <person name="Miyauchi S."/>
            <person name="Morin E."/>
            <person name="Kuo A."/>
            <person name="Drula E."/>
            <person name="Varga T."/>
            <person name="Kohler A."/>
            <person name="Feng B."/>
            <person name="Cao Y."/>
            <person name="Lipzen A."/>
            <person name="Daum C."/>
            <person name="Hundley H."/>
            <person name="Pangilinan J."/>
            <person name="Johnson J."/>
            <person name="Barry K."/>
            <person name="LaButti K."/>
            <person name="Ng V."/>
            <person name="Ahrendt S."/>
            <person name="Min B."/>
            <person name="Choi I.G."/>
            <person name="Park H."/>
            <person name="Plett J.M."/>
            <person name="Magnuson J."/>
            <person name="Spatafora J.W."/>
            <person name="Nagy L.G."/>
            <person name="Henrissat B."/>
            <person name="Grigoriev I.V."/>
            <person name="Yang Z.L."/>
            <person name="Xu J."/>
            <person name="Martin F.M."/>
        </authorList>
    </citation>
    <scope>NUCLEOTIDE SEQUENCE</scope>
    <source>
        <strain evidence="5">KKN 215</strain>
    </source>
</reference>
<dbReference type="InterPro" id="IPR051937">
    <property type="entry name" value="R3H_domain_containing"/>
</dbReference>
<dbReference type="SUPFAM" id="SSF82708">
    <property type="entry name" value="R3H domain"/>
    <property type="match status" value="1"/>
</dbReference>
<accession>A0A8K0UTT6</accession>
<feature type="compositionally biased region" description="Low complexity" evidence="2">
    <location>
        <begin position="347"/>
        <end position="365"/>
    </location>
</feature>
<feature type="compositionally biased region" description="Low complexity" evidence="2">
    <location>
        <begin position="470"/>
        <end position="485"/>
    </location>
</feature>
<feature type="compositionally biased region" description="Polar residues" evidence="2">
    <location>
        <begin position="229"/>
        <end position="243"/>
    </location>
</feature>
<feature type="region of interest" description="Disordered" evidence="2">
    <location>
        <begin position="746"/>
        <end position="826"/>
    </location>
</feature>
<gene>
    <name evidence="5" type="ORF">BXZ70DRAFT_1052112</name>
</gene>
<dbReference type="InterPro" id="IPR001374">
    <property type="entry name" value="R3H_dom"/>
</dbReference>
<feature type="domain" description="SUZ" evidence="4">
    <location>
        <begin position="173"/>
        <end position="269"/>
    </location>
</feature>
<protein>
    <recommendedName>
        <fullName evidence="7">SUZ domain-containing protein</fullName>
    </recommendedName>
</protein>
<feature type="region of interest" description="Disordered" evidence="2">
    <location>
        <begin position="497"/>
        <end position="586"/>
    </location>
</feature>
<evidence type="ECO:0000256" key="2">
    <source>
        <dbReference type="SAM" id="MobiDB-lite"/>
    </source>
</evidence>
<feature type="compositionally biased region" description="Polar residues" evidence="2">
    <location>
        <begin position="882"/>
        <end position="895"/>
    </location>
</feature>
<dbReference type="PANTHER" id="PTHR15672">
    <property type="entry name" value="CAMP-REGULATED PHOSPHOPROTEIN 21 RELATED R3H DOMAIN CONTAINING PROTEIN"/>
    <property type="match status" value="1"/>
</dbReference>
<dbReference type="Gene3D" id="3.30.1370.50">
    <property type="entry name" value="R3H-like domain"/>
    <property type="match status" value="1"/>
</dbReference>
<feature type="compositionally biased region" description="Low complexity" evidence="2">
    <location>
        <begin position="545"/>
        <end position="557"/>
    </location>
</feature>
<feature type="compositionally biased region" description="Polar residues" evidence="2">
    <location>
        <begin position="11"/>
        <end position="24"/>
    </location>
</feature>
<evidence type="ECO:0000256" key="1">
    <source>
        <dbReference type="ARBA" id="ARBA00022553"/>
    </source>
</evidence>
<evidence type="ECO:0000313" key="6">
    <source>
        <dbReference type="Proteomes" id="UP000813824"/>
    </source>
</evidence>
<dbReference type="PROSITE" id="PS51061">
    <property type="entry name" value="R3H"/>
    <property type="match status" value="1"/>
</dbReference>
<name>A0A8K0UTT6_9AGAR</name>
<feature type="region of interest" description="Disordered" evidence="2">
    <location>
        <begin position="607"/>
        <end position="733"/>
    </location>
</feature>
<organism evidence="5 6">
    <name type="scientific">Cristinia sonorae</name>
    <dbReference type="NCBI Taxonomy" id="1940300"/>
    <lineage>
        <taxon>Eukaryota</taxon>
        <taxon>Fungi</taxon>
        <taxon>Dikarya</taxon>
        <taxon>Basidiomycota</taxon>
        <taxon>Agaricomycotina</taxon>
        <taxon>Agaricomycetes</taxon>
        <taxon>Agaricomycetidae</taxon>
        <taxon>Agaricales</taxon>
        <taxon>Pleurotineae</taxon>
        <taxon>Stephanosporaceae</taxon>
        <taxon>Cristinia</taxon>
    </lineage>
</organism>
<feature type="compositionally biased region" description="Polar residues" evidence="2">
    <location>
        <begin position="534"/>
        <end position="544"/>
    </location>
</feature>
<feature type="compositionally biased region" description="Low complexity" evidence="2">
    <location>
        <begin position="611"/>
        <end position="653"/>
    </location>
</feature>
<keyword evidence="1" id="KW-0597">Phosphoprotein</keyword>
<feature type="compositionally biased region" description="Polar residues" evidence="2">
    <location>
        <begin position="746"/>
        <end position="759"/>
    </location>
</feature>
<keyword evidence="6" id="KW-1185">Reference proteome</keyword>
<feature type="region of interest" description="Disordered" evidence="2">
    <location>
        <begin position="202"/>
        <end position="250"/>
    </location>
</feature>
<feature type="region of interest" description="Disordered" evidence="2">
    <location>
        <begin position="858"/>
        <end position="895"/>
    </location>
</feature>
<evidence type="ECO:0000259" key="4">
    <source>
        <dbReference type="PROSITE" id="PS51673"/>
    </source>
</evidence>
<dbReference type="EMBL" id="JAEVFJ010000006">
    <property type="protein sequence ID" value="KAH8103988.1"/>
    <property type="molecule type" value="Genomic_DNA"/>
</dbReference>
<dbReference type="PANTHER" id="PTHR15672:SF8">
    <property type="entry name" value="PROTEIN ENCORE"/>
    <property type="match status" value="1"/>
</dbReference>
<comment type="caution">
    <text evidence="5">The sequence shown here is derived from an EMBL/GenBank/DDBJ whole genome shotgun (WGS) entry which is preliminary data.</text>
</comment>
<feature type="compositionally biased region" description="Acidic residues" evidence="2">
    <location>
        <begin position="219"/>
        <end position="228"/>
    </location>
</feature>
<dbReference type="InterPro" id="IPR024771">
    <property type="entry name" value="SUZ"/>
</dbReference>
<evidence type="ECO:0000259" key="3">
    <source>
        <dbReference type="PROSITE" id="PS51061"/>
    </source>
</evidence>